<proteinExistence type="predicted"/>
<comment type="caution">
    <text evidence="1">The sequence shown here is derived from an EMBL/GenBank/DDBJ whole genome shotgun (WGS) entry which is preliminary data.</text>
</comment>
<organism evidence="1 2">
    <name type="scientific">Vararia minispora EC-137</name>
    <dbReference type="NCBI Taxonomy" id="1314806"/>
    <lineage>
        <taxon>Eukaryota</taxon>
        <taxon>Fungi</taxon>
        <taxon>Dikarya</taxon>
        <taxon>Basidiomycota</taxon>
        <taxon>Agaricomycotina</taxon>
        <taxon>Agaricomycetes</taxon>
        <taxon>Russulales</taxon>
        <taxon>Lachnocladiaceae</taxon>
        <taxon>Vararia</taxon>
    </lineage>
</organism>
<protein>
    <submittedName>
        <fullName evidence="1">Uncharacterized protein</fullName>
    </submittedName>
</protein>
<keyword evidence="2" id="KW-1185">Reference proteome</keyword>
<dbReference type="EMBL" id="MU273796">
    <property type="protein sequence ID" value="KAI0028076.1"/>
    <property type="molecule type" value="Genomic_DNA"/>
</dbReference>
<reference evidence="1" key="2">
    <citation type="journal article" date="2022" name="New Phytol.">
        <title>Evolutionary transition to the ectomycorrhizal habit in the genomes of a hyperdiverse lineage of mushroom-forming fungi.</title>
        <authorList>
            <person name="Looney B."/>
            <person name="Miyauchi S."/>
            <person name="Morin E."/>
            <person name="Drula E."/>
            <person name="Courty P.E."/>
            <person name="Kohler A."/>
            <person name="Kuo A."/>
            <person name="LaButti K."/>
            <person name="Pangilinan J."/>
            <person name="Lipzen A."/>
            <person name="Riley R."/>
            <person name="Andreopoulos W."/>
            <person name="He G."/>
            <person name="Johnson J."/>
            <person name="Nolan M."/>
            <person name="Tritt A."/>
            <person name="Barry K.W."/>
            <person name="Grigoriev I.V."/>
            <person name="Nagy L.G."/>
            <person name="Hibbett D."/>
            <person name="Henrissat B."/>
            <person name="Matheny P.B."/>
            <person name="Labbe J."/>
            <person name="Martin F.M."/>
        </authorList>
    </citation>
    <scope>NUCLEOTIDE SEQUENCE</scope>
    <source>
        <strain evidence="1">EC-137</strain>
    </source>
</reference>
<reference evidence="1" key="1">
    <citation type="submission" date="2021-02" db="EMBL/GenBank/DDBJ databases">
        <authorList>
            <consortium name="DOE Joint Genome Institute"/>
            <person name="Ahrendt S."/>
            <person name="Looney B.P."/>
            <person name="Miyauchi S."/>
            <person name="Morin E."/>
            <person name="Drula E."/>
            <person name="Courty P.E."/>
            <person name="Chicoki N."/>
            <person name="Fauchery L."/>
            <person name="Kohler A."/>
            <person name="Kuo A."/>
            <person name="Labutti K."/>
            <person name="Pangilinan J."/>
            <person name="Lipzen A."/>
            <person name="Riley R."/>
            <person name="Andreopoulos W."/>
            <person name="He G."/>
            <person name="Johnson J."/>
            <person name="Barry K.W."/>
            <person name="Grigoriev I.V."/>
            <person name="Nagy L."/>
            <person name="Hibbett D."/>
            <person name="Henrissat B."/>
            <person name="Matheny P.B."/>
            <person name="Labbe J."/>
            <person name="Martin F."/>
        </authorList>
    </citation>
    <scope>NUCLEOTIDE SEQUENCE</scope>
    <source>
        <strain evidence="1">EC-137</strain>
    </source>
</reference>
<dbReference type="Proteomes" id="UP000814128">
    <property type="component" value="Unassembled WGS sequence"/>
</dbReference>
<accession>A0ACB8Q8F9</accession>
<gene>
    <name evidence="1" type="ORF">K488DRAFT_90128</name>
</gene>
<sequence length="156" mass="16296">MVAVRFFQLAALLAPLVAASPAPPLARETASYPVEYQEWLGSSCAGSPGTTGSFEIGQCATLAEVGDQFRLTPRWPFGERFRGGVVRCGVLAMVLSGRAGSACTVQFWDAEGCAGTGSEVFNVTSGEESACIRAFGRGPPGTIWLVAVTARVLCSD</sequence>
<evidence type="ECO:0000313" key="2">
    <source>
        <dbReference type="Proteomes" id="UP000814128"/>
    </source>
</evidence>
<name>A0ACB8Q8F9_9AGAM</name>
<evidence type="ECO:0000313" key="1">
    <source>
        <dbReference type="EMBL" id="KAI0028076.1"/>
    </source>
</evidence>